<feature type="compositionally biased region" description="Polar residues" evidence="17">
    <location>
        <begin position="1812"/>
        <end position="1825"/>
    </location>
</feature>
<evidence type="ECO:0000256" key="15">
    <source>
        <dbReference type="ARBA" id="ARBA00023303"/>
    </source>
</evidence>
<keyword evidence="4 16" id="KW-0109">Calcium transport</keyword>
<evidence type="ECO:0000256" key="6">
    <source>
        <dbReference type="ARBA" id="ARBA00022692"/>
    </source>
</evidence>
<feature type="transmembrane region" description="Helical" evidence="18">
    <location>
        <begin position="702"/>
        <end position="723"/>
    </location>
</feature>
<dbReference type="PRINTS" id="PR00167">
    <property type="entry name" value="CACHANNEL"/>
</dbReference>
<dbReference type="InterPro" id="IPR014873">
    <property type="entry name" value="VDCC_a1su_IQ"/>
</dbReference>
<dbReference type="Gene3D" id="1.10.238.10">
    <property type="entry name" value="EF-hand"/>
    <property type="match status" value="1"/>
</dbReference>
<dbReference type="Pfam" id="PF16905">
    <property type="entry name" value="GPHH"/>
    <property type="match status" value="1"/>
</dbReference>
<dbReference type="InterPro" id="IPR031649">
    <property type="entry name" value="GPHH_dom"/>
</dbReference>
<dbReference type="PANTHER" id="PTHR45628:SF7">
    <property type="entry name" value="VOLTAGE-DEPENDENT CALCIUM CHANNEL TYPE A SUBUNIT ALPHA-1"/>
    <property type="match status" value="1"/>
</dbReference>
<protein>
    <submittedName>
        <fullName evidence="21">Voltage-dependent L-type calcium channel subunit alpha-1D isoform X2</fullName>
    </submittedName>
</protein>
<keyword evidence="20" id="KW-1185">Reference proteome</keyword>
<evidence type="ECO:0000256" key="7">
    <source>
        <dbReference type="ARBA" id="ARBA00022723"/>
    </source>
</evidence>
<dbReference type="Proteomes" id="UP001652625">
    <property type="component" value="Chromosome 02"/>
</dbReference>
<reference evidence="20" key="1">
    <citation type="submission" date="2025-05" db="UniProtKB">
        <authorList>
            <consortium name="RefSeq"/>
        </authorList>
    </citation>
    <scope>NUCLEOTIDE SEQUENCE [LARGE SCALE GENOMIC DNA]</scope>
</reference>
<evidence type="ECO:0000256" key="10">
    <source>
        <dbReference type="ARBA" id="ARBA00022882"/>
    </source>
</evidence>
<keyword evidence="2" id="KW-0813">Transport</keyword>
<evidence type="ECO:0000256" key="5">
    <source>
        <dbReference type="ARBA" id="ARBA00022673"/>
    </source>
</evidence>
<keyword evidence="13 18" id="KW-0472">Membrane</keyword>
<dbReference type="InterPro" id="IPR027359">
    <property type="entry name" value="Volt_channel_dom_sf"/>
</dbReference>
<evidence type="ECO:0000256" key="8">
    <source>
        <dbReference type="ARBA" id="ARBA00022737"/>
    </source>
</evidence>
<dbReference type="InterPro" id="IPR005821">
    <property type="entry name" value="Ion_trans_dom"/>
</dbReference>
<keyword evidence="8" id="KW-0677">Repeat</keyword>
<feature type="transmembrane region" description="Helical" evidence="18">
    <location>
        <begin position="381"/>
        <end position="402"/>
    </location>
</feature>
<evidence type="ECO:0000256" key="11">
    <source>
        <dbReference type="ARBA" id="ARBA00022989"/>
    </source>
</evidence>
<feature type="transmembrane region" description="Helical" evidence="18">
    <location>
        <begin position="1418"/>
        <end position="1440"/>
    </location>
</feature>
<dbReference type="RefSeq" id="XP_065647835.1">
    <property type="nucleotide sequence ID" value="XM_065791763.1"/>
</dbReference>
<feature type="compositionally biased region" description="Polar residues" evidence="17">
    <location>
        <begin position="1841"/>
        <end position="1856"/>
    </location>
</feature>
<feature type="compositionally biased region" description="Basic and acidic residues" evidence="17">
    <location>
        <begin position="1666"/>
        <end position="1684"/>
    </location>
</feature>
<dbReference type="PROSITE" id="PS50222">
    <property type="entry name" value="EF_HAND_2"/>
    <property type="match status" value="1"/>
</dbReference>
<feature type="transmembrane region" description="Helical" evidence="18">
    <location>
        <begin position="168"/>
        <end position="191"/>
    </location>
</feature>
<evidence type="ECO:0000256" key="4">
    <source>
        <dbReference type="ARBA" id="ARBA00022568"/>
    </source>
</evidence>
<keyword evidence="9 16" id="KW-0106">Calcium</keyword>
<feature type="transmembrane region" description="Helical" evidence="18">
    <location>
        <begin position="1233"/>
        <end position="1255"/>
    </location>
</feature>
<reference evidence="21" key="2">
    <citation type="submission" date="2025-08" db="UniProtKB">
        <authorList>
            <consortium name="RefSeq"/>
        </authorList>
    </citation>
    <scope>IDENTIFICATION</scope>
</reference>
<feature type="transmembrane region" description="Helical" evidence="18">
    <location>
        <begin position="1125"/>
        <end position="1151"/>
    </location>
</feature>
<proteinExistence type="inferred from homology"/>
<evidence type="ECO:0000256" key="14">
    <source>
        <dbReference type="ARBA" id="ARBA00023180"/>
    </source>
</evidence>
<evidence type="ECO:0000256" key="1">
    <source>
        <dbReference type="ARBA" id="ARBA00004141"/>
    </source>
</evidence>
<keyword evidence="7" id="KW-0479">Metal-binding</keyword>
<feature type="region of interest" description="Disordered" evidence="17">
    <location>
        <begin position="1812"/>
        <end position="1859"/>
    </location>
</feature>
<evidence type="ECO:0000259" key="19">
    <source>
        <dbReference type="PROSITE" id="PS50222"/>
    </source>
</evidence>
<evidence type="ECO:0000256" key="9">
    <source>
        <dbReference type="ARBA" id="ARBA00022837"/>
    </source>
</evidence>
<feature type="domain" description="EF-hand" evidence="19">
    <location>
        <begin position="1456"/>
        <end position="1491"/>
    </location>
</feature>
<feature type="transmembrane region" description="Helical" evidence="18">
    <location>
        <begin position="345"/>
        <end position="369"/>
    </location>
</feature>
<dbReference type="Gene3D" id="6.10.250.2500">
    <property type="match status" value="1"/>
</dbReference>
<feature type="transmembrane region" description="Helical" evidence="18">
    <location>
        <begin position="1267"/>
        <end position="1285"/>
    </location>
</feature>
<keyword evidence="10 16" id="KW-0851">Voltage-gated channel</keyword>
<dbReference type="InterPro" id="IPR050599">
    <property type="entry name" value="VDCC_alpha-1_subunit"/>
</dbReference>
<keyword evidence="14" id="KW-0325">Glycoprotein</keyword>
<organism evidence="20 21">
    <name type="scientific">Hydra vulgaris</name>
    <name type="common">Hydra</name>
    <name type="synonym">Hydra attenuata</name>
    <dbReference type="NCBI Taxonomy" id="6087"/>
    <lineage>
        <taxon>Eukaryota</taxon>
        <taxon>Metazoa</taxon>
        <taxon>Cnidaria</taxon>
        <taxon>Hydrozoa</taxon>
        <taxon>Hydroidolina</taxon>
        <taxon>Anthoathecata</taxon>
        <taxon>Aplanulata</taxon>
        <taxon>Hydridae</taxon>
        <taxon>Hydra</taxon>
    </lineage>
</organism>
<keyword evidence="15" id="KW-0407">Ion channel</keyword>
<keyword evidence="3" id="KW-0597">Phosphoprotein</keyword>
<dbReference type="Gene3D" id="1.10.287.70">
    <property type="match status" value="4"/>
</dbReference>
<evidence type="ECO:0000256" key="2">
    <source>
        <dbReference type="ARBA" id="ARBA00022448"/>
    </source>
</evidence>
<feature type="transmembrane region" description="Helical" evidence="18">
    <location>
        <begin position="1326"/>
        <end position="1349"/>
    </location>
</feature>
<feature type="transmembrane region" description="Helical" evidence="18">
    <location>
        <begin position="629"/>
        <end position="652"/>
    </location>
</feature>
<dbReference type="Pfam" id="PF08763">
    <property type="entry name" value="Ca_chan_IQ"/>
    <property type="match status" value="1"/>
</dbReference>
<accession>A0ABM4BFU2</accession>
<evidence type="ECO:0000256" key="18">
    <source>
        <dbReference type="SAM" id="Phobius"/>
    </source>
</evidence>
<evidence type="ECO:0000313" key="20">
    <source>
        <dbReference type="Proteomes" id="UP001652625"/>
    </source>
</evidence>
<feature type="transmembrane region" description="Helical" evidence="18">
    <location>
        <begin position="197"/>
        <end position="217"/>
    </location>
</feature>
<evidence type="ECO:0000256" key="13">
    <source>
        <dbReference type="ARBA" id="ARBA00023136"/>
    </source>
</evidence>
<keyword evidence="5 16" id="KW-0107">Calcium channel</keyword>
<keyword evidence="11 18" id="KW-1133">Transmembrane helix</keyword>
<dbReference type="SUPFAM" id="SSF81324">
    <property type="entry name" value="Voltage-gated potassium channels"/>
    <property type="match status" value="4"/>
</dbReference>
<sequence>MVVMQHDVCGSETKEVILQKFEYLDSEMKELKKFGKKINGNEITTKQKHLKSFKKIFSKSPDLDLNESQRSFYKTHFSSKRSSSIKKMVATFQISNRVRKQKKEYSSLFLLSPKNKIRLLAAKITKAKLFEYFILLTIIVTCVIMALDVPLPNQDKSAMNKFSDDAEYYLIAIFASEALLKIVANGFVLHPHSYLRSLWNVIDFVVVIISIATLPQVMPNSNQVNVKSLRAVRVLRPLKFITGVPSLHIIMTSIMKAVAPLLQVLYLLSFVIGIYAIIGLEFMVERFHYTCKSEIEQLVSKPGKPCDREYKKLFFVHGFKCPNDEKCLKGDPNEINHGITTFDNIFFAIITVFQCVTTEGWSDIMYYTFSTVDEFGYIWSFYYVSLVMLGSFIMLNLVLGVLNGEFAKEKTKVDNRRKFLKLREKKKLERLFESYLNWISTGEELLVVEQKYRYDKYSLNATINPLFVFFSRKISIQKDIDQTSMLGLILFRIELLRLKARKFVKHKFFFWFVLSIVFLNTIFMTTYHFGQPQWLIDLQVKFERTFVAIFMLELLLKVFALTIKGYCRSAFNIFEFIVVFASSIEAYSPWNAGLRILRCLRLLRIFKVTRYWSRLRNLVSSLMHAMNSILSLFLLLYVYIVITALLGMQLFSGRFNELDKYPKTNFDGFSSSLLAVFQVITGEDWYSVMYNGMFSYKAPGELIGLIVSLYFLFLVAFGNYTLLNVFLAIAVDNLANAEVLIQDEEEENLLRVKKNQSENFGFDNDENAEKELKHENSCEVKKCVEPDNGYGYANTEFNKFDQKVDKEFVNSKIFIEEDFELNIAKQGFLNVLKNEVVQEKEFDGIIPVLKDSSLFIFTSTNSFRVLCHKIVQSKYFDYVIIVIIFLSSIMLSLEDPIDIQSSLNNVGRYCDYIFTAIFGIEIFLKIIDTGFILHKGSFFRESWNILDLLVFTSNLLSIIFLNSEKYKMLLTIKVLRVSRVLRPIKAIQKVKKLKIVFQCMVYSLKNVAFVLIITLLMLFIFACIGVQLFKGKSFYCNDESKRTEDECKGSFYNYDTAYESIVDILPKTEDRVWRRSGFHFDNVIEAIVTLYVCSTEDNWPTTMYQFMSVTKEKEGPLEMGSSYMALYFIVFMVIFTFLIINIYIALIILTFQKQGEKEIQGGLDKNQHDCLEYVLNCKPCKRFIPENESSLSFRVWVVVESRYFDYFTTLLIVLNTLQLMMKYNGMTDRYRNSMQTANIGFTILFVIEAFVKIIAYKLNYFKDIWNLFDLALLLGGLLDIIFTYVKQIGLDPTMFRLFRVARVLKLLRKGKRVRIMVWTLLKSLKALPYVIGLIILTSYVYALIGIQLFGNIKFKEALTEKNNFRNIYRASLLLFRCSTGDNWSVIMHECYDNADCEERYASHYNHVPNCGSTILARIYFMSYMFISMFFLLNLFVAVIMDNFEYLTRDSSIFGSHDLEDFVRCWSQFDPKATGYISHDKLYELMSYISPPIGFGVKCPKTIAYKRLIRMNMPVNSDGGVSFYTTLMSLVRVGLKICLKSDPYESDSSLKATIKFLWPNITLKTLDKFFPNLTDENQLTVGKYFCIKLFVMNFQKSKGRSNRNSLQQEAVPINSHSVIGRIHSLLPGFMHHKPSNDSYSEHNFETTSKVVGAGRNVTFSGAFTKAQHEHRQARENSISKKERNQVRRRSSWGDVSSFFRLGSSRDKPIDTAIKLENNNDVTKINLSTSISPASLSPDTTYSSTGMKSMSYNPIGRSPISNGKLLTRSNSGGIGSVHRRVINNQVLQNDDNKNLNVNSAQKQHYQYHSRNMQSISAPSTPRGSSYGNIPINFPNIDSRNRDSSPSSLKANPNSTNIYKKNGSFAYSDQAPRGYIEPSNSPYTERFNQSSPFINHNSYKSDPDVKYRLNGKINEYNDFSDFERQRSVSDSQRTYRYTNGQQVYGTNYHSVSDGILQERRDFQSRNKIPNQVVYDNMTRVDNKLDPGGNCRFYEHNRLPPDSNIHEYGDLTDQTSLSNDKSHSSYKINKQLDNSYKRYITENQPQRHSVQEISDSCYKPQLITRRDSRFDRRDRLSPNLSVPSQFYPLNDGDYMNEASQQYYEKMISQINSQIAMVTDRRPDMYNPMLVVNSEDDENEWC</sequence>
<keyword evidence="6 18" id="KW-0812">Transmembrane</keyword>
<comment type="subcellular location">
    <subcellularLocation>
        <location evidence="1 16">Membrane</location>
        <topology evidence="1 16">Multi-pass membrane protein</topology>
    </subcellularLocation>
</comment>
<feature type="region of interest" description="Disordered" evidence="17">
    <location>
        <begin position="1666"/>
        <end position="1688"/>
    </location>
</feature>
<feature type="transmembrane region" description="Helical" evidence="18">
    <location>
        <begin position="1203"/>
        <end position="1221"/>
    </location>
</feature>
<feature type="transmembrane region" description="Helical" evidence="18">
    <location>
        <begin position="875"/>
        <end position="893"/>
    </location>
</feature>
<comment type="similarity">
    <text evidence="16">Belongs to the calcium channel alpha-1 subunit (TC 1.A.1.11) family.</text>
</comment>
<evidence type="ECO:0000256" key="12">
    <source>
        <dbReference type="ARBA" id="ARBA00023065"/>
    </source>
</evidence>
<evidence type="ECO:0000256" key="17">
    <source>
        <dbReference type="SAM" id="MobiDB-lite"/>
    </source>
</evidence>
<dbReference type="InterPro" id="IPR002077">
    <property type="entry name" value="VDCCAlpha1"/>
</dbReference>
<feature type="transmembrane region" description="Helical" evidence="18">
    <location>
        <begin position="264"/>
        <end position="284"/>
    </location>
</feature>
<dbReference type="Pfam" id="PF00520">
    <property type="entry name" value="Ion_trans"/>
    <property type="match status" value="4"/>
</dbReference>
<evidence type="ECO:0000313" key="21">
    <source>
        <dbReference type="RefSeq" id="XP_065647835.1"/>
    </source>
</evidence>
<name>A0ABM4BFU2_HYDVU</name>
<evidence type="ECO:0000256" key="3">
    <source>
        <dbReference type="ARBA" id="ARBA00022553"/>
    </source>
</evidence>
<dbReference type="Gene3D" id="1.20.120.350">
    <property type="entry name" value="Voltage-gated potassium channels. Chain C"/>
    <property type="match status" value="4"/>
</dbReference>
<dbReference type="GeneID" id="105849888"/>
<feature type="transmembrane region" description="Helical" evidence="18">
    <location>
        <begin position="508"/>
        <end position="530"/>
    </location>
</feature>
<evidence type="ECO:0000256" key="16">
    <source>
        <dbReference type="RuleBase" id="RU003808"/>
    </source>
</evidence>
<dbReference type="PANTHER" id="PTHR45628">
    <property type="entry name" value="VOLTAGE-DEPENDENT CALCIUM CHANNEL TYPE A SUBUNIT ALPHA-1"/>
    <property type="match status" value="1"/>
</dbReference>
<gene>
    <name evidence="21" type="primary">LOC105849888</name>
</gene>
<feature type="transmembrane region" description="Helical" evidence="18">
    <location>
        <begin position="129"/>
        <end position="147"/>
    </location>
</feature>
<feature type="transmembrane region" description="Helical" evidence="18">
    <location>
        <begin position="913"/>
        <end position="933"/>
    </location>
</feature>
<dbReference type="InterPro" id="IPR002048">
    <property type="entry name" value="EF_hand_dom"/>
</dbReference>
<feature type="transmembrane region" description="Helical" evidence="18">
    <location>
        <begin position="545"/>
        <end position="563"/>
    </location>
</feature>
<feature type="transmembrane region" description="Helical" evidence="18">
    <location>
        <begin position="1007"/>
        <end position="1029"/>
    </location>
</feature>
<keyword evidence="12" id="KW-0406">Ion transport</keyword>